<accession>A0A8E0VQ75</accession>
<dbReference type="Pfam" id="PF00856">
    <property type="entry name" value="SET"/>
    <property type="match status" value="1"/>
</dbReference>
<evidence type="ECO:0000313" key="7">
    <source>
        <dbReference type="Proteomes" id="UP000728185"/>
    </source>
</evidence>
<dbReference type="AlphaFoldDB" id="A0A8E0VQ75"/>
<dbReference type="PANTHER" id="PTHR46402:SF2">
    <property type="entry name" value="HISTONE-LYSINE N-TRIMETHYLTRANSFERASE SMYD5"/>
    <property type="match status" value="1"/>
</dbReference>
<organism evidence="6 7">
    <name type="scientific">Fasciolopsis buskii</name>
    <dbReference type="NCBI Taxonomy" id="27845"/>
    <lineage>
        <taxon>Eukaryota</taxon>
        <taxon>Metazoa</taxon>
        <taxon>Spiralia</taxon>
        <taxon>Lophotrochozoa</taxon>
        <taxon>Platyhelminthes</taxon>
        <taxon>Trematoda</taxon>
        <taxon>Digenea</taxon>
        <taxon>Plagiorchiida</taxon>
        <taxon>Echinostomata</taxon>
        <taxon>Echinostomatoidea</taxon>
        <taxon>Fasciolidae</taxon>
        <taxon>Fasciolopsis</taxon>
    </lineage>
</organism>
<keyword evidence="2" id="KW-0808">Transferase</keyword>
<dbReference type="EMBL" id="LUCM01000396">
    <property type="protein sequence ID" value="KAA0200601.1"/>
    <property type="molecule type" value="Genomic_DNA"/>
</dbReference>
<dbReference type="InterPro" id="IPR001214">
    <property type="entry name" value="SET_dom"/>
</dbReference>
<keyword evidence="3" id="KW-0949">S-adenosyl-L-methionine</keyword>
<proteinExistence type="predicted"/>
<evidence type="ECO:0000256" key="2">
    <source>
        <dbReference type="ARBA" id="ARBA00022679"/>
    </source>
</evidence>
<evidence type="ECO:0000259" key="5">
    <source>
        <dbReference type="PROSITE" id="PS50280"/>
    </source>
</evidence>
<dbReference type="SUPFAM" id="SSF82199">
    <property type="entry name" value="SET domain"/>
    <property type="match status" value="1"/>
</dbReference>
<keyword evidence="1" id="KW-0489">Methyltransferase</keyword>
<name>A0A8E0VQ75_9TREM</name>
<reference evidence="6" key="1">
    <citation type="submission" date="2019-05" db="EMBL/GenBank/DDBJ databases">
        <title>Annotation for the trematode Fasciolopsis buski.</title>
        <authorList>
            <person name="Choi Y.-J."/>
        </authorList>
    </citation>
    <scope>NUCLEOTIDE SEQUENCE</scope>
    <source>
        <strain evidence="6">HT</strain>
        <tissue evidence="6">Whole worm</tissue>
    </source>
</reference>
<feature type="compositionally biased region" description="Acidic residues" evidence="4">
    <location>
        <begin position="436"/>
        <end position="449"/>
    </location>
</feature>
<feature type="region of interest" description="Disordered" evidence="4">
    <location>
        <begin position="430"/>
        <end position="449"/>
    </location>
</feature>
<evidence type="ECO:0000256" key="1">
    <source>
        <dbReference type="ARBA" id="ARBA00022603"/>
    </source>
</evidence>
<dbReference type="PROSITE" id="PS50280">
    <property type="entry name" value="SET"/>
    <property type="match status" value="1"/>
</dbReference>
<dbReference type="GO" id="GO:0042799">
    <property type="term" value="F:histone H4K20 methyltransferase activity"/>
    <property type="evidence" value="ECO:0007669"/>
    <property type="project" value="TreeGrafter"/>
</dbReference>
<dbReference type="GO" id="GO:0045814">
    <property type="term" value="P:negative regulation of gene expression, epigenetic"/>
    <property type="evidence" value="ECO:0007669"/>
    <property type="project" value="TreeGrafter"/>
</dbReference>
<evidence type="ECO:0000256" key="3">
    <source>
        <dbReference type="ARBA" id="ARBA00022691"/>
    </source>
</evidence>
<comment type="caution">
    <text evidence="6">The sequence shown here is derived from an EMBL/GenBank/DDBJ whole genome shotgun (WGS) entry which is preliminary data.</text>
</comment>
<dbReference type="GO" id="GO:0032259">
    <property type="term" value="P:methylation"/>
    <property type="evidence" value="ECO:0007669"/>
    <property type="project" value="UniProtKB-KW"/>
</dbReference>
<dbReference type="PANTHER" id="PTHR46402">
    <property type="entry name" value="SET AND MYND DOMAIN-CONTAINING PROTEIN 5"/>
    <property type="match status" value="1"/>
</dbReference>
<gene>
    <name evidence="6" type="ORF">FBUS_11275</name>
</gene>
<dbReference type="Gene3D" id="2.170.270.10">
    <property type="entry name" value="SET domain"/>
    <property type="match status" value="1"/>
</dbReference>
<protein>
    <submittedName>
        <fullName evidence="6">SET and MYND domain-containing protein 5</fullName>
    </submittedName>
</protein>
<keyword evidence="7" id="KW-1185">Reference proteome</keyword>
<dbReference type="OrthoDB" id="438641at2759"/>
<feature type="domain" description="SET" evidence="5">
    <location>
        <begin position="30"/>
        <end position="394"/>
    </location>
</feature>
<dbReference type="InterPro" id="IPR046341">
    <property type="entry name" value="SET_dom_sf"/>
</dbReference>
<sequence length="449" mass="50336">RKILFTKEISVNLLASIIHFCYRLSQTLANRLRMDSTKVVDFGFPRGRGIVASREFKMGETVFTEWPLLCCQFSWNRLYGYLSCDHCMRPLESAENNVRRLANNDTLTLPYPHCDTLSSVLAICRCDGCGVHYCSQECLSSAASLYHSAICGRHLVINDALIQLDETWRQMHYPPETSTVMLLVRIVGSCLSAYLHHSLPSQQIIDALKSFVSDTAVATVGPHHNLLRPDFSFQIQNLHQAFVSVLETVADTCCFQISPHLDRSSLLREAGLHGLLDINNFKSALCLIGRNGQGVATSAFSLWVRKAENYVESLGNVSEKTQLEEFIAAAYSAMDEHVGSFLDNEGVALYQYQSLINHSCFPNCSVEFSGETSQLTIVAKREIASNEEITISYLDDCLQSRSRHSRRKYLSANYLFWCECEKCLHEKLEGATSETSESDSSDDEAINTG</sequence>
<evidence type="ECO:0000256" key="4">
    <source>
        <dbReference type="SAM" id="MobiDB-lite"/>
    </source>
</evidence>
<feature type="non-terminal residue" evidence="6">
    <location>
        <position position="1"/>
    </location>
</feature>
<dbReference type="Proteomes" id="UP000728185">
    <property type="component" value="Unassembled WGS sequence"/>
</dbReference>
<evidence type="ECO:0000313" key="6">
    <source>
        <dbReference type="EMBL" id="KAA0200601.1"/>
    </source>
</evidence>